<gene>
    <name evidence="2" type="ORF">FisN_16Hh203</name>
</gene>
<evidence type="ECO:0000313" key="3">
    <source>
        <dbReference type="Proteomes" id="UP000198406"/>
    </source>
</evidence>
<dbReference type="EMBL" id="BDSP01000289">
    <property type="protein sequence ID" value="GAX29361.1"/>
    <property type="molecule type" value="Genomic_DNA"/>
</dbReference>
<dbReference type="InParanoid" id="A0A1Z5KTM6"/>
<sequence length="833" mass="94534">MVESRGSWKRPRRKRPLIAENDDLNDHRRKDMTTPESPPYALRRSAESQIIDETEDSPGKLKAQRLELVRPKWKKVVLFCLMLRCLWYLGKLHSRVLTSLNSGTPVLRVFHEENKSNDDLYNSTLSQQRRNRLIPNQHMKDGSINNGQLISLPTIIIELSGGNYHWRELCQNAGLNDQSRVLITNPFVRDSPASALAMFLHHQCHVKDIRLIDPMMPDDPASRARIFRQYLAPLQKSIPTLKSVEIATVGKASNWFVHRQFDKNITLMAPTHVIHFPFINAANTLDARLSESNFRLLSYRTATLQMEEYLWQILQESSTASYLHVSYPTSYDKGNPLVFGLSQQLSSVLYRYSTTMRSASRNQLHLLPTFGPGVLATSQKFFSTSVYIEDALAAILMAMRPTQHPIRYVLPRSVEVPPKRIPKWSWLQSKKLHSNNTRSLQSLAWLADHEHNVHTHVQLESTLAEPLQAASLRNGDWLGLRNPTFPCISACGSPASRCESSIWDDIAPVSRKATANCSHVAYQVDLDQELDALPEISPRIPKLCRLAFVSASAPIVNAAIQQTIQDGEEVEDDTNRSLKENVKMMNGMLDYSGWTLIWLSPADDILSQGDNAIPVIDPTALFADHIEKVMYVGSSSLAATADVALRQIMQSTDRASSTGDKVKETRRGVSGHRWIITEPYKARKTVFFVGGAGPMYIPKNVSDFADMVSDLVKLPDNQLLFYERVVDLSRHEDTNSMKAVEFQFVWVALSVFIHDLKSKEAQTFRCEWFNEYMAWGDNRNAEELSLAFLLGLKRVEGIMGPEKEKSWFPFLDSDGNQLLTSRDEEVFIRILSQ</sequence>
<evidence type="ECO:0000313" key="2">
    <source>
        <dbReference type="EMBL" id="GAX29361.1"/>
    </source>
</evidence>
<feature type="region of interest" description="Disordered" evidence="1">
    <location>
        <begin position="1"/>
        <end position="43"/>
    </location>
</feature>
<accession>A0A1Z5KTM6</accession>
<keyword evidence="3" id="KW-1185">Reference proteome</keyword>
<dbReference type="AlphaFoldDB" id="A0A1Z5KTM6"/>
<comment type="caution">
    <text evidence="2">The sequence shown here is derived from an EMBL/GenBank/DDBJ whole genome shotgun (WGS) entry which is preliminary data.</text>
</comment>
<reference evidence="2 3" key="1">
    <citation type="journal article" date="2015" name="Plant Cell">
        <title>Oil accumulation by the oleaginous diatom Fistulifera solaris as revealed by the genome and transcriptome.</title>
        <authorList>
            <person name="Tanaka T."/>
            <person name="Maeda Y."/>
            <person name="Veluchamy A."/>
            <person name="Tanaka M."/>
            <person name="Abida H."/>
            <person name="Marechal E."/>
            <person name="Bowler C."/>
            <person name="Muto M."/>
            <person name="Sunaga Y."/>
            <person name="Tanaka M."/>
            <person name="Yoshino T."/>
            <person name="Taniguchi T."/>
            <person name="Fukuda Y."/>
            <person name="Nemoto M."/>
            <person name="Matsumoto M."/>
            <person name="Wong P.S."/>
            <person name="Aburatani S."/>
            <person name="Fujibuchi W."/>
        </authorList>
    </citation>
    <scope>NUCLEOTIDE SEQUENCE [LARGE SCALE GENOMIC DNA]</scope>
    <source>
        <strain evidence="2 3">JPCC DA0580</strain>
    </source>
</reference>
<evidence type="ECO:0000256" key="1">
    <source>
        <dbReference type="SAM" id="MobiDB-lite"/>
    </source>
</evidence>
<organism evidence="2 3">
    <name type="scientific">Fistulifera solaris</name>
    <name type="common">Oleaginous diatom</name>
    <dbReference type="NCBI Taxonomy" id="1519565"/>
    <lineage>
        <taxon>Eukaryota</taxon>
        <taxon>Sar</taxon>
        <taxon>Stramenopiles</taxon>
        <taxon>Ochrophyta</taxon>
        <taxon>Bacillariophyta</taxon>
        <taxon>Bacillariophyceae</taxon>
        <taxon>Bacillariophycidae</taxon>
        <taxon>Naviculales</taxon>
        <taxon>Naviculaceae</taxon>
        <taxon>Fistulifera</taxon>
    </lineage>
</organism>
<proteinExistence type="predicted"/>
<protein>
    <submittedName>
        <fullName evidence="2">Uncharacterized protein</fullName>
    </submittedName>
</protein>
<dbReference type="OrthoDB" id="48785at2759"/>
<name>A0A1Z5KTM6_FISSO</name>
<feature type="compositionally biased region" description="Basic residues" evidence="1">
    <location>
        <begin position="7"/>
        <end position="16"/>
    </location>
</feature>
<feature type="compositionally biased region" description="Basic and acidic residues" evidence="1">
    <location>
        <begin position="24"/>
        <end position="33"/>
    </location>
</feature>
<dbReference type="Proteomes" id="UP000198406">
    <property type="component" value="Unassembled WGS sequence"/>
</dbReference>